<dbReference type="EMBL" id="JAENHP010000008">
    <property type="protein sequence ID" value="MBM2618894.1"/>
    <property type="molecule type" value="Genomic_DNA"/>
</dbReference>
<dbReference type="Pfam" id="PF09250">
    <property type="entry name" value="Prim-Pol"/>
    <property type="match status" value="1"/>
</dbReference>
<sequence>MSLTAALAYARHGIPVLPVHAPDPSGGCTCDKGVSCERPGKHPHLRHGLTEASTDPRLIDLWWARWPGANVGLRTGITMDVADVDSAEGWHGLCHLLGGEFPAGPRVRTGGGGWHFWFNPMGYGNRVRLLPGLDWRGLGGYVVAPPSRHASGGDYRWVHRPGRPMPDGPAALRALIEGPPPPRHQRPIAHPTKYARAALTAEADRVARAPVGSRNDTLNRAAYALGRFVGAGLLDLSEVTRELVDAASFAGLGRAEIRGTLRSGLTAGRRAPFDPAPFTAGPAPFTAGPGRHVA</sequence>
<accession>A0ABS2AGD7</accession>
<keyword evidence="4" id="KW-1185">Reference proteome</keyword>
<comment type="caution">
    <text evidence="3">The sequence shown here is derived from an EMBL/GenBank/DDBJ whole genome shotgun (WGS) entry which is preliminary data.</text>
</comment>
<protein>
    <submittedName>
        <fullName evidence="3">Bifunctional DNA primase/polymerase</fullName>
    </submittedName>
</protein>
<dbReference type="SMART" id="SM00943">
    <property type="entry name" value="Prim-Pol"/>
    <property type="match status" value="1"/>
</dbReference>
<feature type="compositionally biased region" description="Low complexity" evidence="1">
    <location>
        <begin position="276"/>
        <end position="294"/>
    </location>
</feature>
<organism evidence="3 4">
    <name type="scientific">Paractinoplanes ovalisporus</name>
    <dbReference type="NCBI Taxonomy" id="2810368"/>
    <lineage>
        <taxon>Bacteria</taxon>
        <taxon>Bacillati</taxon>
        <taxon>Actinomycetota</taxon>
        <taxon>Actinomycetes</taxon>
        <taxon>Micromonosporales</taxon>
        <taxon>Micromonosporaceae</taxon>
        <taxon>Paractinoplanes</taxon>
    </lineage>
</organism>
<evidence type="ECO:0000313" key="3">
    <source>
        <dbReference type="EMBL" id="MBM2618894.1"/>
    </source>
</evidence>
<dbReference type="InterPro" id="IPR015330">
    <property type="entry name" value="DNA_primase/pol_bifunc_N"/>
</dbReference>
<dbReference type="Proteomes" id="UP000632138">
    <property type="component" value="Unassembled WGS sequence"/>
</dbReference>
<feature type="region of interest" description="Disordered" evidence="1">
    <location>
        <begin position="266"/>
        <end position="294"/>
    </location>
</feature>
<reference evidence="3 4" key="1">
    <citation type="submission" date="2021-01" db="EMBL/GenBank/DDBJ databases">
        <title>Actinoplanes sp. nov. LDG1-06 isolated from lichen.</title>
        <authorList>
            <person name="Saeng-In P."/>
            <person name="Phongsopitanun W."/>
            <person name="Kanchanasin P."/>
            <person name="Yuki M."/>
            <person name="Kudo T."/>
            <person name="Ohkuma M."/>
            <person name="Tanasupawat S."/>
        </authorList>
    </citation>
    <scope>NUCLEOTIDE SEQUENCE [LARGE SCALE GENOMIC DNA]</scope>
    <source>
        <strain evidence="3 4">LDG1-06</strain>
    </source>
</reference>
<evidence type="ECO:0000256" key="1">
    <source>
        <dbReference type="SAM" id="MobiDB-lite"/>
    </source>
</evidence>
<evidence type="ECO:0000313" key="4">
    <source>
        <dbReference type="Proteomes" id="UP000632138"/>
    </source>
</evidence>
<dbReference type="CDD" id="cd04859">
    <property type="entry name" value="Prim_Pol"/>
    <property type="match status" value="1"/>
</dbReference>
<name>A0ABS2AGD7_9ACTN</name>
<feature type="domain" description="DNA primase/polymerase bifunctional N-terminal" evidence="2">
    <location>
        <begin position="6"/>
        <end position="172"/>
    </location>
</feature>
<gene>
    <name evidence="3" type="ORF">JIG36_25370</name>
</gene>
<proteinExistence type="predicted"/>
<dbReference type="RefSeq" id="WP_203378899.1">
    <property type="nucleotide sequence ID" value="NZ_JAENHP010000008.1"/>
</dbReference>
<dbReference type="SUPFAM" id="SSF56747">
    <property type="entry name" value="Prim-pol domain"/>
    <property type="match status" value="1"/>
</dbReference>
<evidence type="ECO:0000259" key="2">
    <source>
        <dbReference type="SMART" id="SM00943"/>
    </source>
</evidence>